<dbReference type="PANTHER" id="PTHR43537:SF44">
    <property type="entry name" value="GNTR FAMILY REGULATORY PROTEIN"/>
    <property type="match status" value="1"/>
</dbReference>
<dbReference type="PROSITE" id="PS50949">
    <property type="entry name" value="HTH_GNTR"/>
    <property type="match status" value="1"/>
</dbReference>
<keyword evidence="2" id="KW-0238">DNA-binding</keyword>
<accession>A0ABX1FII5</accession>
<keyword evidence="7" id="KW-1185">Reference proteome</keyword>
<gene>
    <name evidence="6" type="ORF">FXN61_18605</name>
</gene>
<comment type="caution">
    <text evidence="6">The sequence shown here is derived from an EMBL/GenBank/DDBJ whole genome shotgun (WGS) entry which is preliminary data.</text>
</comment>
<dbReference type="PRINTS" id="PR00035">
    <property type="entry name" value="HTHGNTR"/>
</dbReference>
<dbReference type="Gene3D" id="1.20.120.530">
    <property type="entry name" value="GntR ligand-binding domain-like"/>
    <property type="match status" value="1"/>
</dbReference>
<dbReference type="SUPFAM" id="SSF46785">
    <property type="entry name" value="Winged helix' DNA-binding domain"/>
    <property type="match status" value="1"/>
</dbReference>
<sequence>MTCDVNGVTYTVGPTSSMVVRRDGGMMKATGSQAEPGTSAGPGWTRRPTSLTAAVTAELVQRVVRGIYSPGVTLPPEPVLCETFSVSRTVIREAVKVLQEKGLVRVRQGAGTTVNPQTQWNMLDELVLGATIAEDETLAVLDDLVVTRRLLESDMAQVAARTADQDTLDRLRALVDRMDELVDDTPAYEEHDRLFHDTIMQASGNRIARGVVRSLEAQAINTPGYLGKSGRDMCKASNRGHRRIYDRIAAQDAAGAAKAMFTHITEAWLVRRGEVGDPSRLKR</sequence>
<dbReference type="InterPro" id="IPR000524">
    <property type="entry name" value="Tscrpt_reg_HTH_GntR"/>
</dbReference>
<feature type="region of interest" description="Disordered" evidence="4">
    <location>
        <begin position="28"/>
        <end position="47"/>
    </location>
</feature>
<keyword evidence="1" id="KW-0805">Transcription regulation</keyword>
<dbReference type="Gene3D" id="1.10.10.10">
    <property type="entry name" value="Winged helix-like DNA-binding domain superfamily/Winged helix DNA-binding domain"/>
    <property type="match status" value="1"/>
</dbReference>
<evidence type="ECO:0000256" key="4">
    <source>
        <dbReference type="SAM" id="MobiDB-lite"/>
    </source>
</evidence>
<dbReference type="SUPFAM" id="SSF48008">
    <property type="entry name" value="GntR ligand-binding domain-like"/>
    <property type="match status" value="1"/>
</dbReference>
<dbReference type="EMBL" id="VSRL01000062">
    <property type="protein sequence ID" value="NKE58712.1"/>
    <property type="molecule type" value="Genomic_DNA"/>
</dbReference>
<name>A0ABX1FII5_9PSEU</name>
<dbReference type="PANTHER" id="PTHR43537">
    <property type="entry name" value="TRANSCRIPTIONAL REGULATOR, GNTR FAMILY"/>
    <property type="match status" value="1"/>
</dbReference>
<protein>
    <submittedName>
        <fullName evidence="6">FadR family transcriptional regulator</fullName>
    </submittedName>
</protein>
<dbReference type="SMART" id="SM00895">
    <property type="entry name" value="FCD"/>
    <property type="match status" value="1"/>
</dbReference>
<dbReference type="Proteomes" id="UP001515943">
    <property type="component" value="Unassembled WGS sequence"/>
</dbReference>
<dbReference type="InterPro" id="IPR008920">
    <property type="entry name" value="TF_FadR/GntR_C"/>
</dbReference>
<organism evidence="6 7">
    <name type="scientific">Lentzea indica</name>
    <dbReference type="NCBI Taxonomy" id="2604800"/>
    <lineage>
        <taxon>Bacteria</taxon>
        <taxon>Bacillati</taxon>
        <taxon>Actinomycetota</taxon>
        <taxon>Actinomycetes</taxon>
        <taxon>Pseudonocardiales</taxon>
        <taxon>Pseudonocardiaceae</taxon>
        <taxon>Lentzea</taxon>
    </lineage>
</organism>
<evidence type="ECO:0000259" key="5">
    <source>
        <dbReference type="PROSITE" id="PS50949"/>
    </source>
</evidence>
<dbReference type="InterPro" id="IPR011711">
    <property type="entry name" value="GntR_C"/>
</dbReference>
<dbReference type="Pfam" id="PF00392">
    <property type="entry name" value="GntR"/>
    <property type="match status" value="1"/>
</dbReference>
<evidence type="ECO:0000256" key="1">
    <source>
        <dbReference type="ARBA" id="ARBA00023015"/>
    </source>
</evidence>
<dbReference type="CDD" id="cd07377">
    <property type="entry name" value="WHTH_GntR"/>
    <property type="match status" value="1"/>
</dbReference>
<dbReference type="Pfam" id="PF07729">
    <property type="entry name" value="FCD"/>
    <property type="match status" value="1"/>
</dbReference>
<feature type="domain" description="HTH gntR-type" evidence="5">
    <location>
        <begin position="49"/>
        <end position="117"/>
    </location>
</feature>
<keyword evidence="3" id="KW-0804">Transcription</keyword>
<evidence type="ECO:0000256" key="3">
    <source>
        <dbReference type="ARBA" id="ARBA00023163"/>
    </source>
</evidence>
<evidence type="ECO:0000313" key="7">
    <source>
        <dbReference type="Proteomes" id="UP001515943"/>
    </source>
</evidence>
<evidence type="ECO:0000313" key="6">
    <source>
        <dbReference type="EMBL" id="NKE58712.1"/>
    </source>
</evidence>
<proteinExistence type="predicted"/>
<evidence type="ECO:0000256" key="2">
    <source>
        <dbReference type="ARBA" id="ARBA00023125"/>
    </source>
</evidence>
<dbReference type="SMART" id="SM00345">
    <property type="entry name" value="HTH_GNTR"/>
    <property type="match status" value="1"/>
</dbReference>
<dbReference type="InterPro" id="IPR036390">
    <property type="entry name" value="WH_DNA-bd_sf"/>
</dbReference>
<dbReference type="InterPro" id="IPR036388">
    <property type="entry name" value="WH-like_DNA-bd_sf"/>
</dbReference>
<reference evidence="6 7" key="1">
    <citation type="submission" date="2019-08" db="EMBL/GenBank/DDBJ databases">
        <title>Lentzea from Indian Himalayas.</title>
        <authorList>
            <person name="Mandal S."/>
            <person name="Mallick Gupta A."/>
            <person name="Maiti P.K."/>
            <person name="Sarkar J."/>
            <person name="Mandal S."/>
        </authorList>
    </citation>
    <scope>NUCLEOTIDE SEQUENCE [LARGE SCALE GENOMIC DNA]</scope>
    <source>
        <strain evidence="6 7">PSKA42</strain>
    </source>
</reference>